<dbReference type="SUPFAM" id="SSF48371">
    <property type="entry name" value="ARM repeat"/>
    <property type="match status" value="1"/>
</dbReference>
<evidence type="ECO:0000313" key="2">
    <source>
        <dbReference type="EMBL" id="MFC3979907.1"/>
    </source>
</evidence>
<dbReference type="InterPro" id="IPR011989">
    <property type="entry name" value="ARM-like"/>
</dbReference>
<name>A0ABV8EU77_9ACTN</name>
<keyword evidence="3" id="KW-1185">Reference proteome</keyword>
<dbReference type="InterPro" id="IPR016024">
    <property type="entry name" value="ARM-type_fold"/>
</dbReference>
<dbReference type="Proteomes" id="UP001595698">
    <property type="component" value="Unassembled WGS sequence"/>
</dbReference>
<dbReference type="EMBL" id="JBHSBC010000004">
    <property type="protein sequence ID" value="MFC3979907.1"/>
    <property type="molecule type" value="Genomic_DNA"/>
</dbReference>
<comment type="caution">
    <text evidence="2">The sequence shown here is derived from an EMBL/GenBank/DDBJ whole genome shotgun (WGS) entry which is preliminary data.</text>
</comment>
<gene>
    <name evidence="2" type="ORF">ACFOYY_07240</name>
</gene>
<feature type="compositionally biased region" description="Basic and acidic residues" evidence="1">
    <location>
        <begin position="10"/>
        <end position="42"/>
    </location>
</feature>
<organism evidence="2 3">
    <name type="scientific">Streptosporangium jomthongense</name>
    <dbReference type="NCBI Taxonomy" id="1193683"/>
    <lineage>
        <taxon>Bacteria</taxon>
        <taxon>Bacillati</taxon>
        <taxon>Actinomycetota</taxon>
        <taxon>Actinomycetes</taxon>
        <taxon>Streptosporangiales</taxon>
        <taxon>Streptosporangiaceae</taxon>
        <taxon>Streptosporangium</taxon>
    </lineage>
</organism>
<protein>
    <recommendedName>
        <fullName evidence="4">HEAT repeat domain-containing protein</fullName>
    </recommendedName>
</protein>
<sequence length="725" mass="79640">MSAEPTPQEPGDRPPEEPAKPEPAKAGKEPPAEKARAETSREIEDEDGELDLPLRERMAAEDEERHLREANLRDLYGEAPRAGRDAIAGSAYRVRSGNIYHADRIFFGGKGEEGRGGVVHLAPSQRELLNRVHVRTVSCGRLAELLRDEPVVALRGGRGSGRRDTGWMALLGFRRTEGTPVGWVRDSVNPLDLTGEELDEKGGYVLDVTGRAWTRASADGLFQHLAAVAAVRNARIVVLVDQGFPGVVSAVDHDAPPPGQVFERWLSWELDGAAPVDVTAHDGVQEHLKEGCALADAVQLAKDVAEALRGGGGLDNALAGQPRRLRAQVCALLSPEHDVRRRCFLLGVAVLNELPSVTITRAALRLTEILADPDHVLVDPESWDALSEWVSYAQASQVPDEHGQGSRIRLSRSSMASVVLEVAWQEHPTIREALLAWLGRLCEHPDQAVRIKAAHAIGRLATYDFDVIDGEFLRRWSVSGRTRDHWLAAWAIEAALLSPHVVPRLLDRLREWAAGSAAKQAIVARAYGLGVGVEQIDRALPALRQIALRSSRPTTQDAVSRTLMEIYGPGTASKILSELAEWAVGGHPGLRRTAALALTRLASGVENDTCRLLLTEFTGEEHGWAREHLVTLWGNALRCGLFARRPTGVTGSPIRAAWDVFAEWVANWGTTPGVRPVVEAVFEAAGHHHLRGPLRFHLRHWYLRRIVDIPLYHRLDHHMKRTEGS</sequence>
<dbReference type="RefSeq" id="WP_386188775.1">
    <property type="nucleotide sequence ID" value="NZ_JBHSBC010000004.1"/>
</dbReference>
<feature type="region of interest" description="Disordered" evidence="1">
    <location>
        <begin position="1"/>
        <end position="52"/>
    </location>
</feature>
<evidence type="ECO:0008006" key="4">
    <source>
        <dbReference type="Google" id="ProtNLM"/>
    </source>
</evidence>
<evidence type="ECO:0000313" key="3">
    <source>
        <dbReference type="Proteomes" id="UP001595698"/>
    </source>
</evidence>
<accession>A0ABV8EU77</accession>
<evidence type="ECO:0000256" key="1">
    <source>
        <dbReference type="SAM" id="MobiDB-lite"/>
    </source>
</evidence>
<reference evidence="3" key="1">
    <citation type="journal article" date="2019" name="Int. J. Syst. Evol. Microbiol.">
        <title>The Global Catalogue of Microorganisms (GCM) 10K type strain sequencing project: providing services to taxonomists for standard genome sequencing and annotation.</title>
        <authorList>
            <consortium name="The Broad Institute Genomics Platform"/>
            <consortium name="The Broad Institute Genome Sequencing Center for Infectious Disease"/>
            <person name="Wu L."/>
            <person name="Ma J."/>
        </authorList>
    </citation>
    <scope>NUCLEOTIDE SEQUENCE [LARGE SCALE GENOMIC DNA]</scope>
    <source>
        <strain evidence="3">TBRC 7912</strain>
    </source>
</reference>
<dbReference type="Gene3D" id="1.25.10.10">
    <property type="entry name" value="Leucine-rich Repeat Variant"/>
    <property type="match status" value="1"/>
</dbReference>
<proteinExistence type="predicted"/>